<keyword evidence="5 8" id="KW-0472">Membrane</keyword>
<dbReference type="GO" id="GO:0045259">
    <property type="term" value="C:proton-transporting ATP synthase complex"/>
    <property type="evidence" value="ECO:0007669"/>
    <property type="project" value="UniProtKB-KW"/>
</dbReference>
<dbReference type="InterPro" id="IPR026015">
    <property type="entry name" value="ATP_synth_OSCP/delta_N_sf"/>
</dbReference>
<gene>
    <name evidence="8" type="primary">atpH</name>
    <name evidence="9" type="ORF">SAHL_04760</name>
</gene>
<evidence type="ECO:0000256" key="2">
    <source>
        <dbReference type="ARBA" id="ARBA00022448"/>
    </source>
</evidence>
<dbReference type="HAMAP" id="MF_01416">
    <property type="entry name" value="ATP_synth_delta_bact"/>
    <property type="match status" value="1"/>
</dbReference>
<comment type="function">
    <text evidence="8">This protein is part of the stalk that links CF(0) to CF(1). It either transmits conformational changes from CF(0) to CF(1) or is implicated in proton conduction.</text>
</comment>
<keyword evidence="7 8" id="KW-0066">ATP synthesis</keyword>
<dbReference type="Pfam" id="PF00213">
    <property type="entry name" value="OSCP"/>
    <property type="match status" value="1"/>
</dbReference>
<dbReference type="NCBIfam" id="TIGR01145">
    <property type="entry name" value="ATP_synt_delta"/>
    <property type="match status" value="1"/>
</dbReference>
<evidence type="ECO:0000256" key="7">
    <source>
        <dbReference type="ARBA" id="ARBA00023310"/>
    </source>
</evidence>
<dbReference type="NCBIfam" id="NF004402">
    <property type="entry name" value="PRK05758.2-2"/>
    <property type="match status" value="1"/>
</dbReference>
<evidence type="ECO:0000256" key="4">
    <source>
        <dbReference type="ARBA" id="ARBA00023065"/>
    </source>
</evidence>
<evidence type="ECO:0000313" key="10">
    <source>
        <dbReference type="Proteomes" id="UP000285123"/>
    </source>
</evidence>
<dbReference type="GO" id="GO:0005886">
    <property type="term" value="C:plasma membrane"/>
    <property type="evidence" value="ECO:0007669"/>
    <property type="project" value="UniProtKB-SubCell"/>
</dbReference>
<dbReference type="Proteomes" id="UP000285123">
    <property type="component" value="Unassembled WGS sequence"/>
</dbReference>
<proteinExistence type="inferred from homology"/>
<keyword evidence="4 8" id="KW-0406">Ion transport</keyword>
<dbReference type="AlphaFoldDB" id="A0A423Q396"/>
<reference evidence="9 10" key="1">
    <citation type="submission" date="2013-10" db="EMBL/GenBank/DDBJ databases">
        <title>Salinisphaera halophila YIM 95161 Genome Sequencing.</title>
        <authorList>
            <person name="Lai Q."/>
            <person name="Li C."/>
            <person name="Shao Z."/>
        </authorList>
    </citation>
    <scope>NUCLEOTIDE SEQUENCE [LARGE SCALE GENOMIC DNA]</scope>
    <source>
        <strain evidence="9 10">YIM 95161</strain>
    </source>
</reference>
<evidence type="ECO:0000256" key="3">
    <source>
        <dbReference type="ARBA" id="ARBA00022781"/>
    </source>
</evidence>
<comment type="caution">
    <text evidence="9">The sequence shown here is derived from an EMBL/GenBank/DDBJ whole genome shotgun (WGS) entry which is preliminary data.</text>
</comment>
<evidence type="ECO:0000256" key="8">
    <source>
        <dbReference type="HAMAP-Rule" id="MF_01416"/>
    </source>
</evidence>
<keyword evidence="2 8" id="KW-0813">Transport</keyword>
<dbReference type="PANTHER" id="PTHR11910">
    <property type="entry name" value="ATP SYNTHASE DELTA CHAIN"/>
    <property type="match status" value="1"/>
</dbReference>
<dbReference type="GO" id="GO:0046933">
    <property type="term" value="F:proton-transporting ATP synthase activity, rotational mechanism"/>
    <property type="evidence" value="ECO:0007669"/>
    <property type="project" value="UniProtKB-UniRule"/>
</dbReference>
<dbReference type="SUPFAM" id="SSF47928">
    <property type="entry name" value="N-terminal domain of the delta subunit of the F1F0-ATP synthase"/>
    <property type="match status" value="1"/>
</dbReference>
<dbReference type="OrthoDB" id="9816221at2"/>
<comment type="function">
    <text evidence="8">F(1)F(0) ATP synthase produces ATP from ADP in the presence of a proton or sodium gradient. F-type ATPases consist of two structural domains, F(1) containing the extramembraneous catalytic core and F(0) containing the membrane proton channel, linked together by a central stalk and a peripheral stalk. During catalysis, ATP synthesis in the catalytic domain of F(1) is coupled via a rotary mechanism of the central stalk subunits to proton translocation.</text>
</comment>
<comment type="subcellular location">
    <subcellularLocation>
        <location evidence="8">Cell membrane</location>
        <topology evidence="8">Peripheral membrane protein</topology>
    </subcellularLocation>
    <subcellularLocation>
        <location evidence="1">Membrane</location>
    </subcellularLocation>
</comment>
<evidence type="ECO:0000256" key="5">
    <source>
        <dbReference type="ARBA" id="ARBA00023136"/>
    </source>
</evidence>
<protein>
    <recommendedName>
        <fullName evidence="8">ATP synthase subunit delta</fullName>
    </recommendedName>
    <alternativeName>
        <fullName evidence="8">ATP synthase F(1) sector subunit delta</fullName>
    </alternativeName>
    <alternativeName>
        <fullName evidence="8">F-type ATPase subunit delta</fullName>
        <shortName evidence="8">F-ATPase subunit delta</shortName>
    </alternativeName>
</protein>
<keyword evidence="3 8" id="KW-0375">Hydrogen ion transport</keyword>
<keyword evidence="8" id="KW-1003">Cell membrane</keyword>
<comment type="similarity">
    <text evidence="8">Belongs to the ATPase delta chain family.</text>
</comment>
<dbReference type="EMBL" id="AYKF01000065">
    <property type="protein sequence ID" value="ROO32978.1"/>
    <property type="molecule type" value="Genomic_DNA"/>
</dbReference>
<dbReference type="InterPro" id="IPR000711">
    <property type="entry name" value="ATPase_OSCP/dsu"/>
</dbReference>
<evidence type="ECO:0000256" key="6">
    <source>
        <dbReference type="ARBA" id="ARBA00023196"/>
    </source>
</evidence>
<keyword evidence="6 8" id="KW-0139">CF(1)</keyword>
<organism evidence="9 10">
    <name type="scientific">Salinisphaera orenii YIM 95161</name>
    <dbReference type="NCBI Taxonomy" id="1051139"/>
    <lineage>
        <taxon>Bacteria</taxon>
        <taxon>Pseudomonadati</taxon>
        <taxon>Pseudomonadota</taxon>
        <taxon>Gammaproteobacteria</taxon>
        <taxon>Salinisphaerales</taxon>
        <taxon>Salinisphaeraceae</taxon>
        <taxon>Salinisphaera</taxon>
    </lineage>
</organism>
<dbReference type="PRINTS" id="PR00125">
    <property type="entry name" value="ATPASEDELTA"/>
</dbReference>
<accession>A0A423Q396</accession>
<sequence>MAEIQTLARPYAEAVFEIAQAGGTLDAWSNALAALSAVVRNPDVAAVLDNPEIDDRVLADAIIGIADDDLNDGARNLVRLLVENSRLRLVPDIADQFESLKAEAENRVDVSVTSAVEFSEDQQAALAQSLEQRLARTVRLSFERDESVIGGAVIRAGDLIIDGSLRAQLERMRQSLAH</sequence>
<dbReference type="RefSeq" id="WP_123590249.1">
    <property type="nucleotide sequence ID" value="NZ_AYKF01000065.1"/>
</dbReference>
<evidence type="ECO:0000256" key="1">
    <source>
        <dbReference type="ARBA" id="ARBA00004370"/>
    </source>
</evidence>
<dbReference type="Gene3D" id="1.10.520.20">
    <property type="entry name" value="N-terminal domain of the delta subunit of the F1F0-ATP synthase"/>
    <property type="match status" value="1"/>
</dbReference>
<name>A0A423Q396_9GAMM</name>
<evidence type="ECO:0000313" key="9">
    <source>
        <dbReference type="EMBL" id="ROO32978.1"/>
    </source>
</evidence>